<dbReference type="Pfam" id="PF00089">
    <property type="entry name" value="Trypsin"/>
    <property type="match status" value="1"/>
</dbReference>
<proteinExistence type="predicted"/>
<dbReference type="PROSITE" id="PS50240">
    <property type="entry name" value="TRYPSIN_DOM"/>
    <property type="match status" value="1"/>
</dbReference>
<dbReference type="AlphaFoldDB" id="A0A7K9E370"/>
<evidence type="ECO:0000313" key="3">
    <source>
        <dbReference type="EMBL" id="NXG70902.1"/>
    </source>
</evidence>
<dbReference type="InterPro" id="IPR001314">
    <property type="entry name" value="Peptidase_S1A"/>
</dbReference>
<dbReference type="InterPro" id="IPR043504">
    <property type="entry name" value="Peptidase_S1_PA_chymotrypsin"/>
</dbReference>
<comment type="caution">
    <text evidence="3">The sequence shown here is derived from an EMBL/GenBank/DDBJ whole genome shotgun (WGS) entry which is preliminary data.</text>
</comment>
<dbReference type="GO" id="GO:0004252">
    <property type="term" value="F:serine-type endopeptidase activity"/>
    <property type="evidence" value="ECO:0007669"/>
    <property type="project" value="InterPro"/>
</dbReference>
<feature type="non-terminal residue" evidence="3">
    <location>
        <position position="1"/>
    </location>
</feature>
<dbReference type="PRINTS" id="PR00722">
    <property type="entry name" value="CHYMOTRYPSIN"/>
</dbReference>
<evidence type="ECO:0000256" key="1">
    <source>
        <dbReference type="ARBA" id="ARBA00023157"/>
    </source>
</evidence>
<dbReference type="PANTHER" id="PTHR24271">
    <property type="entry name" value="KALLIKREIN-RELATED"/>
    <property type="match status" value="1"/>
</dbReference>
<dbReference type="PANTHER" id="PTHR24271:SF52">
    <property type="entry name" value="GRANZYME K"/>
    <property type="match status" value="1"/>
</dbReference>
<dbReference type="InterPro" id="IPR009003">
    <property type="entry name" value="Peptidase_S1_PA"/>
</dbReference>
<keyword evidence="4" id="KW-1185">Reference proteome</keyword>
<dbReference type="EMBL" id="VWZK01005217">
    <property type="protein sequence ID" value="NXG70902.1"/>
    <property type="molecule type" value="Genomic_DNA"/>
</dbReference>
<dbReference type="SUPFAM" id="SSF50494">
    <property type="entry name" value="Trypsin-like serine proteases"/>
    <property type="match status" value="1"/>
</dbReference>
<accession>A0A7K9E370</accession>
<organism evidence="3 4">
    <name type="scientific">Baryphthengus martii</name>
    <name type="common">Rufous motmot</name>
    <dbReference type="NCBI Taxonomy" id="176943"/>
    <lineage>
        <taxon>Eukaryota</taxon>
        <taxon>Metazoa</taxon>
        <taxon>Chordata</taxon>
        <taxon>Craniata</taxon>
        <taxon>Vertebrata</taxon>
        <taxon>Euteleostomi</taxon>
        <taxon>Archelosauria</taxon>
        <taxon>Archosauria</taxon>
        <taxon>Dinosauria</taxon>
        <taxon>Saurischia</taxon>
        <taxon>Theropoda</taxon>
        <taxon>Coelurosauria</taxon>
        <taxon>Aves</taxon>
        <taxon>Neognathae</taxon>
        <taxon>Neoaves</taxon>
        <taxon>Telluraves</taxon>
        <taxon>Coraciimorphae</taxon>
        <taxon>Coraciiformes</taxon>
        <taxon>Momotidae</taxon>
        <taxon>Baryphthengus</taxon>
    </lineage>
</organism>
<dbReference type="GO" id="GO:0006508">
    <property type="term" value="P:proteolysis"/>
    <property type="evidence" value="ECO:0007669"/>
    <property type="project" value="UniProtKB-KW"/>
</dbReference>
<dbReference type="FunFam" id="2.40.10.10:FF:000005">
    <property type="entry name" value="Serine protease 37"/>
    <property type="match status" value="1"/>
</dbReference>
<reference evidence="3 4" key="1">
    <citation type="submission" date="2019-09" db="EMBL/GenBank/DDBJ databases">
        <title>Bird 10,000 Genomes (B10K) Project - Family phase.</title>
        <authorList>
            <person name="Zhang G."/>
        </authorList>
    </citation>
    <scope>NUCLEOTIDE SEQUENCE [LARGE SCALE GENOMIC DNA]</scope>
    <source>
        <strain evidence="3">B10K-DU-001-21</strain>
        <tissue evidence="3">Muscle</tissue>
    </source>
</reference>
<dbReference type="Gene3D" id="2.40.10.10">
    <property type="entry name" value="Trypsin-like serine proteases"/>
    <property type="match status" value="2"/>
</dbReference>
<keyword evidence="3" id="KW-0378">Hydrolase</keyword>
<dbReference type="InterPro" id="IPR001254">
    <property type="entry name" value="Trypsin_dom"/>
</dbReference>
<evidence type="ECO:0000313" key="4">
    <source>
        <dbReference type="Proteomes" id="UP000578343"/>
    </source>
</evidence>
<feature type="non-terminal residue" evidence="3">
    <location>
        <position position="198"/>
    </location>
</feature>
<gene>
    <name evidence="3" type="primary">Mcpt3</name>
    <name evidence="3" type="ORF">BARMAR_R12610</name>
</gene>
<evidence type="ECO:0000259" key="2">
    <source>
        <dbReference type="PROSITE" id="PS50240"/>
    </source>
</evidence>
<dbReference type="Proteomes" id="UP000578343">
    <property type="component" value="Unassembled WGS sequence"/>
</dbReference>
<dbReference type="OrthoDB" id="10059102at2759"/>
<dbReference type="CDD" id="cd00190">
    <property type="entry name" value="Tryp_SPc"/>
    <property type="match status" value="1"/>
</dbReference>
<name>A0A7K9E370_BARMA</name>
<sequence>YMAYLQGQNKICGGFLVDFNWVMTSAQCYDREILNITLGAHTIQRREKSQQIFQVQGYYPHPEFNKVTKKNDILLLKLKGRATSNNNVGVIDFEKTLSNKANDCSVAGWRDKAHGGTLQKANIALIDRLNCLNNDLGHNDNMICGNSSSAWVPGEGDYGDPLICKKKARGIFSYSKSKGLSYYTRIACYAKWIEATMK</sequence>
<feature type="domain" description="Peptidase S1" evidence="2">
    <location>
        <begin position="1"/>
        <end position="198"/>
    </location>
</feature>
<keyword evidence="1" id="KW-1015">Disulfide bond</keyword>
<protein>
    <submittedName>
        <fullName evidence="3">MCPT3 protease</fullName>
    </submittedName>
</protein>
<keyword evidence="3" id="KW-0645">Protease</keyword>
<dbReference type="SMART" id="SM00020">
    <property type="entry name" value="Tryp_SPc"/>
    <property type="match status" value="1"/>
</dbReference>